<name>A0A518G155_9BACT</name>
<sequence length="481" mass="53318">MFEIGMTHSRIPRLARLIVLTSLFVGLSVGSLSQAEERPPNFIFLLSDDVAQGDLGCYGQQLIQTPNLDRMAAEGTRYLQAYCGTSVCAPSRSSFVTGLHCGHCPVRGNYEVPPEGQFPLPAETVTIAEVLKPAGYATACMGKWGMGFLDTTGDPLKQGFDHFFGYNCQREAHSYFPKYLYRDAQKITLPGNDGKRVGATYAQDLIQQDVLKWVRQQADNPFFLFYAATLPHGRHEIDDLGIYADKPWSLAQKSYAAQITRLDHDLGELIDLLKEMQIDEHTLIIISGDNGSSFAPNSEMGSLFDQANNGLRGYKRGLYEGALRQAAIARWPGHVPAGRVAEEPWAFWDLLPTAAELAGVEVPEACNTDGKSLVEFLTGGKAPEREYFYWELHESKPIQAARFGDWKAIRNGINASVELYDLSQDGGETTDLAPKHPEQVARALQIFQEAHAEDVNWPLSGKTKERVQSEKAAWAATRSRL</sequence>
<dbReference type="PANTHER" id="PTHR42693:SF53">
    <property type="entry name" value="ENDO-4-O-SULFATASE"/>
    <property type="match status" value="1"/>
</dbReference>
<dbReference type="InterPro" id="IPR000917">
    <property type="entry name" value="Sulfatase_N"/>
</dbReference>
<dbReference type="CDD" id="cd16145">
    <property type="entry name" value="ARS_like"/>
    <property type="match status" value="1"/>
</dbReference>
<dbReference type="GO" id="GO:0004065">
    <property type="term" value="F:arylsulfatase activity"/>
    <property type="evidence" value="ECO:0007669"/>
    <property type="project" value="UniProtKB-EC"/>
</dbReference>
<dbReference type="InterPro" id="IPR050738">
    <property type="entry name" value="Sulfatase"/>
</dbReference>
<dbReference type="Proteomes" id="UP000318017">
    <property type="component" value="Chromosome"/>
</dbReference>
<keyword evidence="3 6" id="KW-0378">Hydrolase</keyword>
<dbReference type="Gene3D" id="3.40.720.10">
    <property type="entry name" value="Alkaline Phosphatase, subunit A"/>
    <property type="match status" value="1"/>
</dbReference>
<evidence type="ECO:0000256" key="3">
    <source>
        <dbReference type="ARBA" id="ARBA00022801"/>
    </source>
</evidence>
<dbReference type="AlphaFoldDB" id="A0A518G155"/>
<reference evidence="6 7" key="1">
    <citation type="submission" date="2019-02" db="EMBL/GenBank/DDBJ databases">
        <title>Deep-cultivation of Planctomycetes and their phenomic and genomic characterization uncovers novel biology.</title>
        <authorList>
            <person name="Wiegand S."/>
            <person name="Jogler M."/>
            <person name="Boedeker C."/>
            <person name="Pinto D."/>
            <person name="Vollmers J."/>
            <person name="Rivas-Marin E."/>
            <person name="Kohn T."/>
            <person name="Peeters S.H."/>
            <person name="Heuer A."/>
            <person name="Rast P."/>
            <person name="Oberbeckmann S."/>
            <person name="Bunk B."/>
            <person name="Jeske O."/>
            <person name="Meyerdierks A."/>
            <person name="Storesund J.E."/>
            <person name="Kallscheuer N."/>
            <person name="Luecker S."/>
            <person name="Lage O.M."/>
            <person name="Pohl T."/>
            <person name="Merkel B.J."/>
            <person name="Hornburger P."/>
            <person name="Mueller R.-W."/>
            <person name="Bruemmer F."/>
            <person name="Labrenz M."/>
            <person name="Spormann A.M."/>
            <person name="Op den Camp H."/>
            <person name="Overmann J."/>
            <person name="Amann R."/>
            <person name="Jetten M.S.M."/>
            <person name="Mascher T."/>
            <person name="Medema M.H."/>
            <person name="Devos D.P."/>
            <person name="Kaster A.-K."/>
            <person name="Ovreas L."/>
            <person name="Rohde M."/>
            <person name="Galperin M.Y."/>
            <person name="Jogler C."/>
        </authorList>
    </citation>
    <scope>NUCLEOTIDE SEQUENCE [LARGE SCALE GENOMIC DNA]</scope>
    <source>
        <strain evidence="6 7">Q31a</strain>
    </source>
</reference>
<dbReference type="InterPro" id="IPR024607">
    <property type="entry name" value="Sulfatase_CS"/>
</dbReference>
<feature type="domain" description="Sulfatase N-terminal" evidence="5">
    <location>
        <begin position="40"/>
        <end position="360"/>
    </location>
</feature>
<dbReference type="EMBL" id="CP036298">
    <property type="protein sequence ID" value="QDV22335.1"/>
    <property type="molecule type" value="Genomic_DNA"/>
</dbReference>
<dbReference type="OrthoDB" id="9783154at2"/>
<dbReference type="Pfam" id="PF00884">
    <property type="entry name" value="Sulfatase"/>
    <property type="match status" value="1"/>
</dbReference>
<protein>
    <submittedName>
        <fullName evidence="6">Arylsulfatase</fullName>
        <ecNumber evidence="6">3.1.6.1</ecNumber>
    </submittedName>
</protein>
<comment type="similarity">
    <text evidence="1">Belongs to the sulfatase family.</text>
</comment>
<accession>A0A518G155</accession>
<keyword evidence="4" id="KW-0106">Calcium</keyword>
<evidence type="ECO:0000259" key="5">
    <source>
        <dbReference type="Pfam" id="PF00884"/>
    </source>
</evidence>
<evidence type="ECO:0000256" key="4">
    <source>
        <dbReference type="ARBA" id="ARBA00022837"/>
    </source>
</evidence>
<evidence type="ECO:0000256" key="1">
    <source>
        <dbReference type="ARBA" id="ARBA00008779"/>
    </source>
</evidence>
<evidence type="ECO:0000256" key="2">
    <source>
        <dbReference type="ARBA" id="ARBA00022723"/>
    </source>
</evidence>
<evidence type="ECO:0000313" key="7">
    <source>
        <dbReference type="Proteomes" id="UP000318017"/>
    </source>
</evidence>
<dbReference type="Gene3D" id="3.30.1120.10">
    <property type="match status" value="1"/>
</dbReference>
<dbReference type="PROSITE" id="PS00523">
    <property type="entry name" value="SULFATASE_1"/>
    <property type="match status" value="1"/>
</dbReference>
<evidence type="ECO:0000313" key="6">
    <source>
        <dbReference type="EMBL" id="QDV22335.1"/>
    </source>
</evidence>
<dbReference type="GO" id="GO:0046872">
    <property type="term" value="F:metal ion binding"/>
    <property type="evidence" value="ECO:0007669"/>
    <property type="project" value="UniProtKB-KW"/>
</dbReference>
<dbReference type="PANTHER" id="PTHR42693">
    <property type="entry name" value="ARYLSULFATASE FAMILY MEMBER"/>
    <property type="match status" value="1"/>
</dbReference>
<dbReference type="EC" id="3.1.6.1" evidence="6"/>
<keyword evidence="7" id="KW-1185">Reference proteome</keyword>
<gene>
    <name evidence="6" type="primary">atsA_7</name>
    <name evidence="6" type="ORF">Q31a_06190</name>
</gene>
<dbReference type="KEGG" id="ahel:Q31a_06190"/>
<keyword evidence="2" id="KW-0479">Metal-binding</keyword>
<organism evidence="6 7">
    <name type="scientific">Aureliella helgolandensis</name>
    <dbReference type="NCBI Taxonomy" id="2527968"/>
    <lineage>
        <taxon>Bacteria</taxon>
        <taxon>Pseudomonadati</taxon>
        <taxon>Planctomycetota</taxon>
        <taxon>Planctomycetia</taxon>
        <taxon>Pirellulales</taxon>
        <taxon>Pirellulaceae</taxon>
        <taxon>Aureliella</taxon>
    </lineage>
</organism>
<dbReference type="InterPro" id="IPR017850">
    <property type="entry name" value="Alkaline_phosphatase_core_sf"/>
</dbReference>
<proteinExistence type="inferred from homology"/>
<dbReference type="SUPFAM" id="SSF53649">
    <property type="entry name" value="Alkaline phosphatase-like"/>
    <property type="match status" value="1"/>
</dbReference>